<keyword evidence="1" id="KW-0521">NADP</keyword>
<protein>
    <recommendedName>
        <fullName evidence="4">Probable quinone oxidoreductase</fullName>
    </recommendedName>
    <alternativeName>
        <fullName evidence="3">NADPH:quinone reductase</fullName>
    </alternativeName>
</protein>
<dbReference type="Gene3D" id="3.40.50.720">
    <property type="entry name" value="NAD(P)-binding Rossmann-like Domain"/>
    <property type="match status" value="1"/>
</dbReference>
<evidence type="ECO:0000256" key="1">
    <source>
        <dbReference type="ARBA" id="ARBA00022857"/>
    </source>
</evidence>
<dbReference type="GO" id="GO:0003960">
    <property type="term" value="F:quinone reductase (NADPH) activity"/>
    <property type="evidence" value="ECO:0007669"/>
    <property type="project" value="InterPro"/>
</dbReference>
<dbReference type="FunFam" id="3.40.50.720:FF:000053">
    <property type="entry name" value="Quinone oxidoreductase 1"/>
    <property type="match status" value="1"/>
</dbReference>
<dbReference type="CDD" id="cd05286">
    <property type="entry name" value="QOR2"/>
    <property type="match status" value="1"/>
</dbReference>
<dbReference type="SUPFAM" id="SSF50129">
    <property type="entry name" value="GroES-like"/>
    <property type="match status" value="1"/>
</dbReference>
<dbReference type="GO" id="GO:0070402">
    <property type="term" value="F:NADPH binding"/>
    <property type="evidence" value="ECO:0007669"/>
    <property type="project" value="TreeGrafter"/>
</dbReference>
<dbReference type="OrthoDB" id="48317at2759"/>
<dbReference type="SUPFAM" id="SSF51735">
    <property type="entry name" value="NAD(P)-binding Rossmann-fold domains"/>
    <property type="match status" value="1"/>
</dbReference>
<dbReference type="InterPro" id="IPR020843">
    <property type="entry name" value="ER"/>
</dbReference>
<dbReference type="InterPro" id="IPR036291">
    <property type="entry name" value="NAD(P)-bd_dom_sf"/>
</dbReference>
<gene>
    <name evidence="6" type="ORF">EUX98_g9311</name>
</gene>
<dbReference type="InterPro" id="IPR013154">
    <property type="entry name" value="ADH-like_N"/>
</dbReference>
<dbReference type="Pfam" id="PF00107">
    <property type="entry name" value="ADH_zinc_N"/>
    <property type="match status" value="1"/>
</dbReference>
<feature type="domain" description="Enoyl reductase (ER)" evidence="5">
    <location>
        <begin position="16"/>
        <end position="339"/>
    </location>
</feature>
<dbReference type="InterPro" id="IPR013149">
    <property type="entry name" value="ADH-like_C"/>
</dbReference>
<dbReference type="InterPro" id="IPR047618">
    <property type="entry name" value="QOR-like"/>
</dbReference>
<evidence type="ECO:0000313" key="6">
    <source>
        <dbReference type="EMBL" id="THH16361.1"/>
    </source>
</evidence>
<name>A0A4S4LX93_9APHY</name>
<proteinExistence type="predicted"/>
<accession>A0A4S4LX93</accession>
<dbReference type="GO" id="GO:0005829">
    <property type="term" value="C:cytosol"/>
    <property type="evidence" value="ECO:0007669"/>
    <property type="project" value="TreeGrafter"/>
</dbReference>
<dbReference type="GO" id="GO:0035925">
    <property type="term" value="F:mRNA 3'-UTR AU-rich region binding"/>
    <property type="evidence" value="ECO:0007669"/>
    <property type="project" value="TreeGrafter"/>
</dbReference>
<keyword evidence="2" id="KW-0560">Oxidoreductase</keyword>
<dbReference type="Gene3D" id="3.90.180.10">
    <property type="entry name" value="Medium-chain alcohol dehydrogenases, catalytic domain"/>
    <property type="match status" value="1"/>
</dbReference>
<dbReference type="SMART" id="SM00829">
    <property type="entry name" value="PKS_ER"/>
    <property type="match status" value="1"/>
</dbReference>
<evidence type="ECO:0000256" key="4">
    <source>
        <dbReference type="ARBA" id="ARBA00070796"/>
    </source>
</evidence>
<dbReference type="Proteomes" id="UP000308730">
    <property type="component" value="Unassembled WGS sequence"/>
</dbReference>
<evidence type="ECO:0000313" key="7">
    <source>
        <dbReference type="Proteomes" id="UP000308730"/>
    </source>
</evidence>
<keyword evidence="7" id="KW-1185">Reference proteome</keyword>
<dbReference type="AlphaFoldDB" id="A0A4S4LX93"/>
<sequence>MSFPKTMQALAYNKTGDVDVLEKMEVPFPEHKPGTIIVKIHWIGINSIDTYLRKGLYPISSFPHINGLEASGRIAALPTDEATLNDPEYKKRNFKVGDKVAVYSMESHAEYATVVWLKTFPVPESISLDVACAASLQGLTTVTHMTDAYNVQKGDTILIHTVAGHLGLLYTQYAKSRGATVIGTTSSEEKAALAKSFGADHVILYTKENTVDRVLEITKGEGVHAVFDGVGKDTFMNNFKLARRKATLIAVGNASGPVEPIAPLLLAQKNLKLVRPSMANYIVTSEETEFHLGELNRVLLNGSVKVRIEGVYPFTTDGARQSQIDLTTRGGKVAGKLLIKVVDE</sequence>
<dbReference type="InterPro" id="IPR011032">
    <property type="entry name" value="GroES-like_sf"/>
</dbReference>
<dbReference type="PANTHER" id="PTHR48106:SF13">
    <property type="entry name" value="QUINONE OXIDOREDUCTASE-RELATED"/>
    <property type="match status" value="1"/>
</dbReference>
<dbReference type="Pfam" id="PF08240">
    <property type="entry name" value="ADH_N"/>
    <property type="match status" value="1"/>
</dbReference>
<reference evidence="6 7" key="1">
    <citation type="submission" date="2019-02" db="EMBL/GenBank/DDBJ databases">
        <title>Genome sequencing of the rare red list fungi Antrodiella citrinella (Flaviporus citrinellus).</title>
        <authorList>
            <person name="Buettner E."/>
            <person name="Kellner H."/>
        </authorList>
    </citation>
    <scope>NUCLEOTIDE SEQUENCE [LARGE SCALE GENOMIC DNA]</scope>
    <source>
        <strain evidence="6 7">DSM 108506</strain>
    </source>
</reference>
<evidence type="ECO:0000256" key="2">
    <source>
        <dbReference type="ARBA" id="ARBA00023002"/>
    </source>
</evidence>
<dbReference type="EMBL" id="SGPM01000739">
    <property type="protein sequence ID" value="THH16361.1"/>
    <property type="molecule type" value="Genomic_DNA"/>
</dbReference>
<evidence type="ECO:0000256" key="3">
    <source>
        <dbReference type="ARBA" id="ARBA00043088"/>
    </source>
</evidence>
<evidence type="ECO:0000259" key="5">
    <source>
        <dbReference type="SMART" id="SM00829"/>
    </source>
</evidence>
<dbReference type="PANTHER" id="PTHR48106">
    <property type="entry name" value="QUINONE OXIDOREDUCTASE PIG3-RELATED"/>
    <property type="match status" value="1"/>
</dbReference>
<comment type="caution">
    <text evidence="6">The sequence shown here is derived from an EMBL/GenBank/DDBJ whole genome shotgun (WGS) entry which is preliminary data.</text>
</comment>
<organism evidence="6 7">
    <name type="scientific">Antrodiella citrinella</name>
    <dbReference type="NCBI Taxonomy" id="2447956"/>
    <lineage>
        <taxon>Eukaryota</taxon>
        <taxon>Fungi</taxon>
        <taxon>Dikarya</taxon>
        <taxon>Basidiomycota</taxon>
        <taxon>Agaricomycotina</taxon>
        <taxon>Agaricomycetes</taxon>
        <taxon>Polyporales</taxon>
        <taxon>Steccherinaceae</taxon>
        <taxon>Antrodiella</taxon>
    </lineage>
</organism>